<dbReference type="OMA" id="VICLANM"/>
<evidence type="ECO:0000256" key="7">
    <source>
        <dbReference type="ARBA" id="ARBA00022777"/>
    </source>
</evidence>
<evidence type="ECO:0000256" key="6">
    <source>
        <dbReference type="ARBA" id="ARBA00022692"/>
    </source>
</evidence>
<dbReference type="STRING" id="4232.A0A251SM86"/>
<keyword evidence="9 14" id="KW-1133">Transmembrane helix</keyword>
<dbReference type="PANTHER" id="PTHR32523">
    <property type="entry name" value="PHYTOL KINASE 1, CHLOROPLASTIC"/>
    <property type="match status" value="1"/>
</dbReference>
<dbReference type="Proteomes" id="UP000215914">
    <property type="component" value="Chromosome 14"/>
</dbReference>
<dbReference type="GO" id="GO:0031969">
    <property type="term" value="C:chloroplast membrane"/>
    <property type="evidence" value="ECO:0007669"/>
    <property type="project" value="UniProtKB-SubCell"/>
</dbReference>
<evidence type="ECO:0000256" key="9">
    <source>
        <dbReference type="ARBA" id="ARBA00022989"/>
    </source>
</evidence>
<keyword evidence="6 14" id="KW-0812">Transmembrane</keyword>
<keyword evidence="7 15" id="KW-0418">Kinase</keyword>
<dbReference type="InParanoid" id="A0A251SM86"/>
<protein>
    <recommendedName>
        <fullName evidence="12">phytol kinase</fullName>
        <ecNumber evidence="12">2.7.1.182</ecNumber>
    </recommendedName>
</protein>
<comment type="subcellular location">
    <subcellularLocation>
        <location evidence="1">Plastid</location>
        <location evidence="1">Chloroplast membrane</location>
        <topology evidence="1">Multi-pass membrane protein</topology>
    </subcellularLocation>
</comment>
<dbReference type="EMBL" id="CM007903">
    <property type="protein sequence ID" value="OTF99405.1"/>
    <property type="molecule type" value="Genomic_DNA"/>
</dbReference>
<dbReference type="EC" id="2.7.1.182" evidence="12"/>
<evidence type="ECO:0000256" key="1">
    <source>
        <dbReference type="ARBA" id="ARBA00004508"/>
    </source>
</evidence>
<dbReference type="GO" id="GO:0010189">
    <property type="term" value="P:vitamin E biosynthetic process"/>
    <property type="evidence" value="ECO:0000318"/>
    <property type="project" value="GO_Central"/>
</dbReference>
<evidence type="ECO:0000313" key="17">
    <source>
        <dbReference type="Proteomes" id="UP000215914"/>
    </source>
</evidence>
<evidence type="ECO:0000256" key="10">
    <source>
        <dbReference type="ARBA" id="ARBA00023136"/>
    </source>
</evidence>
<reference evidence="15" key="3">
    <citation type="submission" date="2020-06" db="EMBL/GenBank/DDBJ databases">
        <title>Helianthus annuus Genome sequencing and assembly Release 2.</title>
        <authorList>
            <person name="Gouzy J."/>
            <person name="Langlade N."/>
            <person name="Munos S."/>
        </authorList>
    </citation>
    <scope>NUCLEOTIDE SEQUENCE</scope>
    <source>
        <tissue evidence="15">Leaves</tissue>
    </source>
</reference>
<dbReference type="AlphaFoldDB" id="A0A251SM86"/>
<dbReference type="InterPro" id="IPR039606">
    <property type="entry name" value="Phytol/farnesol_kinase"/>
</dbReference>
<evidence type="ECO:0000256" key="14">
    <source>
        <dbReference type="SAM" id="Phobius"/>
    </source>
</evidence>
<reference evidence="15 17" key="1">
    <citation type="journal article" date="2017" name="Nature">
        <title>The sunflower genome provides insights into oil metabolism, flowering and Asterid evolution.</title>
        <authorList>
            <person name="Badouin H."/>
            <person name="Gouzy J."/>
            <person name="Grassa C.J."/>
            <person name="Murat F."/>
            <person name="Staton S.E."/>
            <person name="Cottret L."/>
            <person name="Lelandais-Briere C."/>
            <person name="Owens G.L."/>
            <person name="Carrere S."/>
            <person name="Mayjonade B."/>
            <person name="Legrand L."/>
            <person name="Gill N."/>
            <person name="Kane N.C."/>
            <person name="Bowers J.E."/>
            <person name="Hubner S."/>
            <person name="Bellec A."/>
            <person name="Berard A."/>
            <person name="Berges H."/>
            <person name="Blanchet N."/>
            <person name="Boniface M.C."/>
            <person name="Brunel D."/>
            <person name="Catrice O."/>
            <person name="Chaidir N."/>
            <person name="Claudel C."/>
            <person name="Donnadieu C."/>
            <person name="Faraut T."/>
            <person name="Fievet G."/>
            <person name="Helmstetter N."/>
            <person name="King M."/>
            <person name="Knapp S.J."/>
            <person name="Lai Z."/>
            <person name="Le Paslier M.C."/>
            <person name="Lippi Y."/>
            <person name="Lorenzon L."/>
            <person name="Mandel J.R."/>
            <person name="Marage G."/>
            <person name="Marchand G."/>
            <person name="Marquand E."/>
            <person name="Bret-Mestries E."/>
            <person name="Morien E."/>
            <person name="Nambeesan S."/>
            <person name="Nguyen T."/>
            <person name="Pegot-Espagnet P."/>
            <person name="Pouilly N."/>
            <person name="Raftis F."/>
            <person name="Sallet E."/>
            <person name="Schiex T."/>
            <person name="Thomas J."/>
            <person name="Vandecasteele C."/>
            <person name="Vares D."/>
            <person name="Vear F."/>
            <person name="Vautrin S."/>
            <person name="Crespi M."/>
            <person name="Mangin B."/>
            <person name="Burke J.M."/>
            <person name="Salse J."/>
            <person name="Munos S."/>
            <person name="Vincourt P."/>
            <person name="Rieseberg L.H."/>
            <person name="Langlade N.B."/>
        </authorList>
    </citation>
    <scope>NUCLEOTIDE SEQUENCE [LARGE SCALE GENOMIC DNA]</scope>
    <source>
        <strain evidence="17">cv. SF193</strain>
        <tissue evidence="15">Leaves</tissue>
    </source>
</reference>
<name>A0A251SM86_HELAN</name>
<evidence type="ECO:0000256" key="5">
    <source>
        <dbReference type="ARBA" id="ARBA00022679"/>
    </source>
</evidence>
<organism evidence="16 17">
    <name type="scientific">Helianthus annuus</name>
    <name type="common">Common sunflower</name>
    <dbReference type="NCBI Taxonomy" id="4232"/>
    <lineage>
        <taxon>Eukaryota</taxon>
        <taxon>Viridiplantae</taxon>
        <taxon>Streptophyta</taxon>
        <taxon>Embryophyta</taxon>
        <taxon>Tracheophyta</taxon>
        <taxon>Spermatophyta</taxon>
        <taxon>Magnoliopsida</taxon>
        <taxon>eudicotyledons</taxon>
        <taxon>Gunneridae</taxon>
        <taxon>Pentapetalae</taxon>
        <taxon>asterids</taxon>
        <taxon>campanulids</taxon>
        <taxon>Asterales</taxon>
        <taxon>Asteraceae</taxon>
        <taxon>Asteroideae</taxon>
        <taxon>Heliantheae alliance</taxon>
        <taxon>Heliantheae</taxon>
        <taxon>Helianthus</taxon>
    </lineage>
</organism>
<gene>
    <name evidence="16" type="ORF">HannXRQ_Chr14g0456241</name>
    <name evidence="15" type="ORF">HanXRQr2_Chr14g0661381</name>
</gene>
<accession>A0A251SM86</accession>
<dbReference type="FunCoup" id="A0A251SM86">
    <property type="interactions" value="402"/>
</dbReference>
<dbReference type="EMBL" id="MNCJ02000329">
    <property type="protein sequence ID" value="KAF5770616.1"/>
    <property type="molecule type" value="Genomic_DNA"/>
</dbReference>
<evidence type="ECO:0000256" key="11">
    <source>
        <dbReference type="ARBA" id="ARBA00024015"/>
    </source>
</evidence>
<dbReference type="PANTHER" id="PTHR32523:SF8">
    <property type="entry name" value="DOLICHOL KINASE"/>
    <property type="match status" value="1"/>
</dbReference>
<evidence type="ECO:0000256" key="12">
    <source>
        <dbReference type="ARBA" id="ARBA00039024"/>
    </source>
</evidence>
<comment type="catalytic activity">
    <reaction evidence="13">
        <text>phytol + CTP = phytyl phosphate + CDP + H(+)</text>
        <dbReference type="Rhea" id="RHEA:38055"/>
        <dbReference type="ChEBI" id="CHEBI:15378"/>
        <dbReference type="ChEBI" id="CHEBI:17327"/>
        <dbReference type="ChEBI" id="CHEBI:37563"/>
        <dbReference type="ChEBI" id="CHEBI:58069"/>
        <dbReference type="ChEBI" id="CHEBI:75483"/>
        <dbReference type="EC" id="2.7.1.182"/>
    </reaction>
</comment>
<dbReference type="Gramene" id="mRNA:HanXRQr2_Chr14g0661381">
    <property type="protein sequence ID" value="mRNA:HanXRQr2_Chr14g0661381"/>
    <property type="gene ID" value="HanXRQr2_Chr14g0661381"/>
</dbReference>
<evidence type="ECO:0000256" key="3">
    <source>
        <dbReference type="ARBA" id="ARBA00022528"/>
    </source>
</evidence>
<comment type="similarity">
    <text evidence="2">Belongs to the polyprenol kinase family.</text>
</comment>
<evidence type="ECO:0000313" key="16">
    <source>
        <dbReference type="EMBL" id="OTF99405.1"/>
    </source>
</evidence>
<evidence type="ECO:0000256" key="4">
    <source>
        <dbReference type="ARBA" id="ARBA00022640"/>
    </source>
</evidence>
<evidence type="ECO:0000256" key="8">
    <source>
        <dbReference type="ARBA" id="ARBA00022946"/>
    </source>
</evidence>
<keyword evidence="17" id="KW-1185">Reference proteome</keyword>
<evidence type="ECO:0000256" key="2">
    <source>
        <dbReference type="ARBA" id="ARBA00010794"/>
    </source>
</evidence>
<evidence type="ECO:0000313" key="15">
    <source>
        <dbReference type="EMBL" id="KAF5770616.1"/>
    </source>
</evidence>
<keyword evidence="8" id="KW-0809">Transit peptide</keyword>
<sequence length="326" mass="36423">MELVQQVTSHNSQETRLIHMAVATTIATAANRKLSILRPHLRTPRYATSNPITHFRHHHLTHNVCVDDVHVKPHLLLLPPRAFTVDLIQDAGASLLVVSGAYALVSGFDNLTRRQIVEQNLSRKLVHILSGLLYMGCWPIFSTSTEARYFAALVPLLNCVRLLVHGLSLVTNEDLINSVTREGKPEELLRGPLYYVLMLILCSILFWRESPVGVVSLSMMCGGDGIADIMGRRFGIHKIPYNKHKSWVGSISMFIVGFLISIGMLYYFSKFGYFELDWAWTIERVALVAMMATVVESLPTKGGLDDNVSVPLVSMVTAYLSFGFQP</sequence>
<dbReference type="GO" id="GO:0009507">
    <property type="term" value="C:chloroplast"/>
    <property type="evidence" value="ECO:0000318"/>
    <property type="project" value="GO_Central"/>
</dbReference>
<comment type="pathway">
    <text evidence="11">Cofactor biosynthesis; tocopherol biosynthesis.</text>
</comment>
<evidence type="ECO:0000256" key="13">
    <source>
        <dbReference type="ARBA" id="ARBA00048889"/>
    </source>
</evidence>
<reference evidence="16" key="2">
    <citation type="submission" date="2017-02" db="EMBL/GenBank/DDBJ databases">
        <title>Sunflower complete genome.</title>
        <authorList>
            <person name="Langlade N."/>
            <person name="Munos S."/>
        </authorList>
    </citation>
    <scope>NUCLEOTIDE SEQUENCE [LARGE SCALE GENOMIC DNA]</scope>
    <source>
        <tissue evidence="16">Leaves</tissue>
    </source>
</reference>
<proteinExistence type="inferred from homology"/>
<keyword evidence="10 14" id="KW-0472">Membrane</keyword>
<keyword evidence="4" id="KW-0934">Plastid</keyword>
<keyword evidence="5 15" id="KW-0808">Transferase</keyword>
<keyword evidence="3" id="KW-0150">Chloroplast</keyword>
<dbReference type="GO" id="GO:0010276">
    <property type="term" value="F:phytol kinase activity"/>
    <property type="evidence" value="ECO:0000318"/>
    <property type="project" value="GO_Central"/>
</dbReference>
<feature type="transmembrane region" description="Helical" evidence="14">
    <location>
        <begin position="247"/>
        <end position="268"/>
    </location>
</feature>
<dbReference type="OrthoDB" id="5673at2759"/>